<evidence type="ECO:0000256" key="8">
    <source>
        <dbReference type="ARBA" id="ARBA00023170"/>
    </source>
</evidence>
<evidence type="ECO:0000256" key="5">
    <source>
        <dbReference type="ARBA" id="ARBA00022729"/>
    </source>
</evidence>
<evidence type="ECO:0000256" key="7">
    <source>
        <dbReference type="ARBA" id="ARBA00023136"/>
    </source>
</evidence>
<keyword evidence="15" id="KW-1185">Reference proteome</keyword>
<evidence type="ECO:0000256" key="3">
    <source>
        <dbReference type="ARBA" id="ARBA00022452"/>
    </source>
</evidence>
<dbReference type="Gene3D" id="2.170.130.10">
    <property type="entry name" value="TonB-dependent receptor, plug domain"/>
    <property type="match status" value="1"/>
</dbReference>
<reference evidence="14" key="1">
    <citation type="journal article" date="2014" name="Genome Announc.">
        <title>Draft Genome Sequences of Marine Flavobacterium Nonlabens Strains NR17, NR24, NR27, NR32, NR33, and Ara13.</title>
        <authorList>
            <person name="Nakanishi M."/>
            <person name="Meirelles P."/>
            <person name="Suzuki R."/>
            <person name="Takatani N."/>
            <person name="Mino S."/>
            <person name="Suda W."/>
            <person name="Oshima K."/>
            <person name="Hattori M."/>
            <person name="Ohkuma M."/>
            <person name="Hosokawa M."/>
            <person name="Miyashita K."/>
            <person name="Thompson F.L."/>
            <person name="Niwa A."/>
            <person name="Sawabe T."/>
            <person name="Sawabe T."/>
        </authorList>
    </citation>
    <scope>NUCLEOTIDE SEQUENCE [LARGE SCALE GENOMIC DNA]</scope>
    <source>
        <strain evidence="14">JCM 19294</strain>
    </source>
</reference>
<evidence type="ECO:0000256" key="1">
    <source>
        <dbReference type="ARBA" id="ARBA00004571"/>
    </source>
</evidence>
<feature type="domain" description="TonB-dependent receptor-like beta-barrel" evidence="12">
    <location>
        <begin position="163"/>
        <end position="590"/>
    </location>
</feature>
<feature type="domain" description="TonB-dependent receptor plug" evidence="13">
    <location>
        <begin position="49"/>
        <end position="143"/>
    </location>
</feature>
<dbReference type="InterPro" id="IPR037066">
    <property type="entry name" value="Plug_dom_sf"/>
</dbReference>
<name>A0A090QNN4_9FLAO</name>
<dbReference type="GO" id="GO:0044718">
    <property type="term" value="P:siderophore transmembrane transport"/>
    <property type="evidence" value="ECO:0007669"/>
    <property type="project" value="TreeGrafter"/>
</dbReference>
<accession>A0A090QNN4</accession>
<keyword evidence="6 11" id="KW-0798">TonB box</keyword>
<keyword evidence="9 10" id="KW-0998">Cell outer membrane</keyword>
<dbReference type="eggNOG" id="COG4206">
    <property type="taxonomic scope" value="Bacteria"/>
</dbReference>
<dbReference type="PANTHER" id="PTHR30069">
    <property type="entry name" value="TONB-DEPENDENT OUTER MEMBRANE RECEPTOR"/>
    <property type="match status" value="1"/>
</dbReference>
<evidence type="ECO:0000256" key="10">
    <source>
        <dbReference type="PROSITE-ProRule" id="PRU01360"/>
    </source>
</evidence>
<evidence type="ECO:0000256" key="9">
    <source>
        <dbReference type="ARBA" id="ARBA00023237"/>
    </source>
</evidence>
<dbReference type="PROSITE" id="PS52016">
    <property type="entry name" value="TONB_DEPENDENT_REC_3"/>
    <property type="match status" value="1"/>
</dbReference>
<keyword evidence="8 14" id="KW-0675">Receptor</keyword>
<keyword evidence="2 10" id="KW-0813">Transport</keyword>
<dbReference type="InterPro" id="IPR000531">
    <property type="entry name" value="Beta-barrel_TonB"/>
</dbReference>
<dbReference type="InterPro" id="IPR036942">
    <property type="entry name" value="Beta-barrel_TonB_sf"/>
</dbReference>
<evidence type="ECO:0000259" key="13">
    <source>
        <dbReference type="Pfam" id="PF07715"/>
    </source>
</evidence>
<dbReference type="Gene3D" id="2.40.170.20">
    <property type="entry name" value="TonB-dependent receptor, beta-barrel domain"/>
    <property type="match status" value="1"/>
</dbReference>
<keyword evidence="4 10" id="KW-0812">Transmembrane</keyword>
<dbReference type="InterPro" id="IPR012910">
    <property type="entry name" value="Plug_dom"/>
</dbReference>
<comment type="subcellular location">
    <subcellularLocation>
        <location evidence="1 10">Cell outer membrane</location>
        <topology evidence="1 10">Multi-pass membrane protein</topology>
    </subcellularLocation>
</comment>
<sequence>MHKALRILLFICFTWTIYGQQQPAELDTIVLNADRLLVPFSKTQTTTTLTDSISKRQSALLTDLLRFNSTIFFKENSRGGVSSPSFRGTTAQQTAVIWNGININSQLNGQTDFNTLNTRNFEKITVRYGGGSVIYGSGAIGGTIHLNDKIEFKNQFSNELFGNIGSFNTQDYGYKTSYANSKLYAGIAVSRQSSDNDYTYDFRGQERTNLNGQFDNFSVNSQLGYKLNNYHTFKYYNYFFDGSRNFSLINPSEIPSKYEDFNTRNLLEWEFKKKAVTSVLRAAYLTERYRFYGNVDRDSYSSGNSQSWIGNYQFNLKINTNTQARFVADLNHTSGAGSNLENRDRTIGSFSFLLNQRLNKWYYEIGSRLETTKDYDSPLLFNVGISYRLFDFYTININGSRNYRIPTFNDLYWIGAGNSELNPEQSYQLEMGHSFDFENSNFKITGFYYDISDMIRWVPNSSAIWRPINTDQVVSYGLEFQANYITRWNNINFKLNGNYAYTNSTNRLTDKLLIYVPYHKATNSIHINFKPSANKLHEINTYVQTMYVGEVFFQSDNNPEAVLDSYLISNLGMEFLPKKNWTIGLRVLNLFNVNYQSVNNRFMPGINYNFYLNLNF</sequence>
<dbReference type="GO" id="GO:0015344">
    <property type="term" value="F:siderophore uptake transmembrane transporter activity"/>
    <property type="evidence" value="ECO:0007669"/>
    <property type="project" value="TreeGrafter"/>
</dbReference>
<dbReference type="EMBL" id="BBML01000004">
    <property type="protein sequence ID" value="GAK97111.1"/>
    <property type="molecule type" value="Genomic_DNA"/>
</dbReference>
<dbReference type="GO" id="GO:0009279">
    <property type="term" value="C:cell outer membrane"/>
    <property type="evidence" value="ECO:0007669"/>
    <property type="project" value="UniProtKB-SubCell"/>
</dbReference>
<proteinExistence type="inferred from homology"/>
<evidence type="ECO:0000259" key="12">
    <source>
        <dbReference type="Pfam" id="PF00593"/>
    </source>
</evidence>
<organism evidence="14 15">
    <name type="scientific">Nonlabens tegetincola</name>
    <dbReference type="NCBI Taxonomy" id="323273"/>
    <lineage>
        <taxon>Bacteria</taxon>
        <taxon>Pseudomonadati</taxon>
        <taxon>Bacteroidota</taxon>
        <taxon>Flavobacteriia</taxon>
        <taxon>Flavobacteriales</taxon>
        <taxon>Flavobacteriaceae</taxon>
        <taxon>Nonlabens</taxon>
    </lineage>
</organism>
<dbReference type="Proteomes" id="UP000029221">
    <property type="component" value="Unassembled WGS sequence"/>
</dbReference>
<keyword evidence="5" id="KW-0732">Signal</keyword>
<evidence type="ECO:0000256" key="6">
    <source>
        <dbReference type="ARBA" id="ARBA00023077"/>
    </source>
</evidence>
<evidence type="ECO:0000313" key="15">
    <source>
        <dbReference type="Proteomes" id="UP000029221"/>
    </source>
</evidence>
<dbReference type="PANTHER" id="PTHR30069:SF29">
    <property type="entry name" value="HEMOGLOBIN AND HEMOGLOBIN-HAPTOGLOBIN-BINDING PROTEIN 1-RELATED"/>
    <property type="match status" value="1"/>
</dbReference>
<gene>
    <name evidence="14" type="ORF">JCM19294_617</name>
</gene>
<evidence type="ECO:0000256" key="11">
    <source>
        <dbReference type="RuleBase" id="RU003357"/>
    </source>
</evidence>
<dbReference type="RefSeq" id="WP_042278665.1">
    <property type="nucleotide sequence ID" value="NZ_BBML01000004.1"/>
</dbReference>
<evidence type="ECO:0000256" key="4">
    <source>
        <dbReference type="ARBA" id="ARBA00022692"/>
    </source>
</evidence>
<dbReference type="InterPro" id="IPR039426">
    <property type="entry name" value="TonB-dep_rcpt-like"/>
</dbReference>
<dbReference type="Pfam" id="PF07715">
    <property type="entry name" value="Plug"/>
    <property type="match status" value="1"/>
</dbReference>
<dbReference type="AlphaFoldDB" id="A0A090QNN4"/>
<evidence type="ECO:0000256" key="2">
    <source>
        <dbReference type="ARBA" id="ARBA00022448"/>
    </source>
</evidence>
<comment type="similarity">
    <text evidence="10 11">Belongs to the TonB-dependent receptor family.</text>
</comment>
<evidence type="ECO:0000313" key="14">
    <source>
        <dbReference type="EMBL" id="GAK97111.1"/>
    </source>
</evidence>
<keyword evidence="7 10" id="KW-0472">Membrane</keyword>
<dbReference type="SUPFAM" id="SSF56935">
    <property type="entry name" value="Porins"/>
    <property type="match status" value="1"/>
</dbReference>
<dbReference type="STRING" id="319236.BST91_04395"/>
<dbReference type="Pfam" id="PF00593">
    <property type="entry name" value="TonB_dep_Rec_b-barrel"/>
    <property type="match status" value="1"/>
</dbReference>
<keyword evidence="3 10" id="KW-1134">Transmembrane beta strand</keyword>
<comment type="caution">
    <text evidence="14">The sequence shown here is derived from an EMBL/GenBank/DDBJ whole genome shotgun (WGS) entry which is preliminary data.</text>
</comment>
<protein>
    <submittedName>
        <fullName evidence="14">TonB-dependent receptor</fullName>
    </submittedName>
</protein>